<dbReference type="VEuPathDB" id="FungiDB:H310_06496"/>
<evidence type="ECO:0000313" key="1">
    <source>
        <dbReference type="EMBL" id="ETW01968.1"/>
    </source>
</evidence>
<dbReference type="GeneID" id="20083546"/>
<sequence>MDLRRLRPSSTRLRLQIRHGVFVLQVAQLHGLAEPRWPCWVRRAQEKFEHVVPFNFVQLVREQKQFVLRCCLVDAVSLWPLRWQRGRVKEPVPQSKRVLFKKVGEFGIPMSPLGGIVQEERAHMLGPGLPWLGFQHRRVRDLNGGGHVSACRVVDVHRIMQKFLNRDGLEWSTCSDWFDVGFLDIRARLLGGL</sequence>
<dbReference type="RefSeq" id="XP_008869816.1">
    <property type="nucleotide sequence ID" value="XM_008871594.1"/>
</dbReference>
<accession>A0A024U8Q5</accession>
<dbReference type="AlphaFoldDB" id="A0A024U8Q5"/>
<name>A0A024U8Q5_9STRA</name>
<reference evidence="1" key="1">
    <citation type="submission" date="2013-12" db="EMBL/GenBank/DDBJ databases">
        <title>The Genome Sequence of Aphanomyces invadans NJM9701.</title>
        <authorList>
            <consortium name="The Broad Institute Genomics Platform"/>
            <person name="Russ C."/>
            <person name="Tyler B."/>
            <person name="van West P."/>
            <person name="Dieguez-Uribeondo J."/>
            <person name="Young S.K."/>
            <person name="Zeng Q."/>
            <person name="Gargeya S."/>
            <person name="Fitzgerald M."/>
            <person name="Abouelleil A."/>
            <person name="Alvarado L."/>
            <person name="Chapman S.B."/>
            <person name="Gainer-Dewar J."/>
            <person name="Goldberg J."/>
            <person name="Griggs A."/>
            <person name="Gujja S."/>
            <person name="Hansen M."/>
            <person name="Howarth C."/>
            <person name="Imamovic A."/>
            <person name="Ireland A."/>
            <person name="Larimer J."/>
            <person name="McCowan C."/>
            <person name="Murphy C."/>
            <person name="Pearson M."/>
            <person name="Poon T.W."/>
            <person name="Priest M."/>
            <person name="Roberts A."/>
            <person name="Saif S."/>
            <person name="Shea T."/>
            <person name="Sykes S."/>
            <person name="Wortman J."/>
            <person name="Nusbaum C."/>
            <person name="Birren B."/>
        </authorList>
    </citation>
    <scope>NUCLEOTIDE SEQUENCE [LARGE SCALE GENOMIC DNA]</scope>
    <source>
        <strain evidence="1">NJM9701</strain>
    </source>
</reference>
<dbReference type="EMBL" id="KI913962">
    <property type="protein sequence ID" value="ETW01968.1"/>
    <property type="molecule type" value="Genomic_DNA"/>
</dbReference>
<proteinExistence type="predicted"/>
<protein>
    <submittedName>
        <fullName evidence="1">Uncharacterized protein</fullName>
    </submittedName>
</protein>
<organism evidence="1">
    <name type="scientific">Aphanomyces invadans</name>
    <dbReference type="NCBI Taxonomy" id="157072"/>
    <lineage>
        <taxon>Eukaryota</taxon>
        <taxon>Sar</taxon>
        <taxon>Stramenopiles</taxon>
        <taxon>Oomycota</taxon>
        <taxon>Saprolegniomycetes</taxon>
        <taxon>Saprolegniales</taxon>
        <taxon>Verrucalvaceae</taxon>
        <taxon>Aphanomyces</taxon>
    </lineage>
</organism>
<gene>
    <name evidence="1" type="ORF">H310_06496</name>
</gene>